<dbReference type="GO" id="GO:0005886">
    <property type="term" value="C:plasma membrane"/>
    <property type="evidence" value="ECO:0007669"/>
    <property type="project" value="InterPro"/>
</dbReference>
<dbReference type="GO" id="GO:0008556">
    <property type="term" value="F:P-type potassium transmembrane transporter activity"/>
    <property type="evidence" value="ECO:0007669"/>
    <property type="project" value="InterPro"/>
</dbReference>
<evidence type="ECO:0000313" key="2">
    <source>
        <dbReference type="EMBL" id="MBB3676231.1"/>
    </source>
</evidence>
<dbReference type="RefSeq" id="WP_110551368.1">
    <property type="nucleotide sequence ID" value="NZ_JACIBU010000001.1"/>
</dbReference>
<evidence type="ECO:0000313" key="3">
    <source>
        <dbReference type="EMBL" id="PZA22333.1"/>
    </source>
</evidence>
<keyword evidence="1" id="KW-1133">Transmembrane helix</keyword>
<comment type="caution">
    <text evidence="3">The sequence shown here is derived from an EMBL/GenBank/DDBJ whole genome shotgun (WGS) entry which is preliminary data.</text>
</comment>
<dbReference type="Proteomes" id="UP000247602">
    <property type="component" value="Unassembled WGS sequence"/>
</dbReference>
<reference evidence="3 4" key="1">
    <citation type="submission" date="2018-06" db="EMBL/GenBank/DDBJ databases">
        <title>Draft genome sequence of Modestobacter versicolor CP153-2.</title>
        <authorList>
            <person name="Gundlapally S.R."/>
        </authorList>
    </citation>
    <scope>NUCLEOTIDE SEQUENCE [LARGE SCALE GENOMIC DNA]</scope>
    <source>
        <strain evidence="3 4">CP153-2</strain>
    </source>
</reference>
<keyword evidence="1" id="KW-0472">Membrane</keyword>
<dbReference type="EMBL" id="QKNV01000037">
    <property type="protein sequence ID" value="PZA22333.1"/>
    <property type="molecule type" value="Genomic_DNA"/>
</dbReference>
<dbReference type="Pfam" id="PF09604">
    <property type="entry name" value="Potass_KdpF"/>
    <property type="match status" value="1"/>
</dbReference>
<accession>A0A323VE48</accession>
<reference evidence="2 5" key="2">
    <citation type="submission" date="2020-08" db="EMBL/GenBank/DDBJ databases">
        <title>Sequencing the genomes of 1000 actinobacteria strains.</title>
        <authorList>
            <person name="Klenk H.-P."/>
        </authorList>
    </citation>
    <scope>NUCLEOTIDE SEQUENCE [LARGE SCALE GENOMIC DNA]</scope>
    <source>
        <strain evidence="2 5">DSM 16678</strain>
    </source>
</reference>
<name>A0A323VE48_9ACTN</name>
<proteinExistence type="predicted"/>
<evidence type="ECO:0000313" key="5">
    <source>
        <dbReference type="Proteomes" id="UP000580718"/>
    </source>
</evidence>
<gene>
    <name evidence="3" type="primary">kdpF</name>
    <name evidence="3" type="ORF">DMO24_05690</name>
    <name evidence="2" type="ORF">FHX36_001966</name>
</gene>
<sequence length="29" mass="3180">MNAESWVGLLVAGGLVLYLLASLLFPERF</sequence>
<dbReference type="AlphaFoldDB" id="A0A323VE48"/>
<dbReference type="NCBIfam" id="TIGR02115">
    <property type="entry name" value="potass_kdpF"/>
    <property type="match status" value="1"/>
</dbReference>
<keyword evidence="1" id="KW-0812">Transmembrane</keyword>
<keyword evidence="4" id="KW-1185">Reference proteome</keyword>
<evidence type="ECO:0000256" key="1">
    <source>
        <dbReference type="SAM" id="Phobius"/>
    </source>
</evidence>
<protein>
    <submittedName>
        <fullName evidence="3">K(+)-transporting ATPase subunit F</fullName>
    </submittedName>
    <submittedName>
        <fullName evidence="2">K+-transporting ATPase KdpF subunit</fullName>
    </submittedName>
</protein>
<evidence type="ECO:0000313" key="4">
    <source>
        <dbReference type="Proteomes" id="UP000247602"/>
    </source>
</evidence>
<dbReference type="EMBL" id="JACIBU010000001">
    <property type="protein sequence ID" value="MBB3676231.1"/>
    <property type="molecule type" value="Genomic_DNA"/>
</dbReference>
<dbReference type="InterPro" id="IPR011726">
    <property type="entry name" value="KdpF"/>
</dbReference>
<organism evidence="3 4">
    <name type="scientific">Modestobacter versicolor</name>
    <dbReference type="NCBI Taxonomy" id="429133"/>
    <lineage>
        <taxon>Bacteria</taxon>
        <taxon>Bacillati</taxon>
        <taxon>Actinomycetota</taxon>
        <taxon>Actinomycetes</taxon>
        <taxon>Geodermatophilales</taxon>
        <taxon>Geodermatophilaceae</taxon>
        <taxon>Modestobacter</taxon>
    </lineage>
</organism>
<feature type="transmembrane region" description="Helical" evidence="1">
    <location>
        <begin position="6"/>
        <end position="25"/>
    </location>
</feature>
<dbReference type="Proteomes" id="UP000580718">
    <property type="component" value="Unassembled WGS sequence"/>
</dbReference>